<protein>
    <submittedName>
        <fullName evidence="2">RluA family pseudouridine synthase</fullName>
    </submittedName>
</protein>
<dbReference type="Pfam" id="PF00849">
    <property type="entry name" value="PseudoU_synth_2"/>
    <property type="match status" value="1"/>
</dbReference>
<evidence type="ECO:0000313" key="3">
    <source>
        <dbReference type="Proteomes" id="UP001521137"/>
    </source>
</evidence>
<dbReference type="CDD" id="cd02869">
    <property type="entry name" value="PseudoU_synth_RluA_like"/>
    <property type="match status" value="1"/>
</dbReference>
<dbReference type="SUPFAM" id="SSF55120">
    <property type="entry name" value="Pseudouridine synthase"/>
    <property type="match status" value="1"/>
</dbReference>
<organism evidence="2 3">
    <name type="scientific">Paraglaciecola algarum</name>
    <dbReference type="NCBI Taxonomy" id="3050085"/>
    <lineage>
        <taxon>Bacteria</taxon>
        <taxon>Pseudomonadati</taxon>
        <taxon>Pseudomonadota</taxon>
        <taxon>Gammaproteobacteria</taxon>
        <taxon>Alteromonadales</taxon>
        <taxon>Alteromonadaceae</taxon>
        <taxon>Paraglaciecola</taxon>
    </lineage>
</organism>
<gene>
    <name evidence="2" type="ORF">L0668_07280</name>
</gene>
<dbReference type="Gene3D" id="3.30.2350.10">
    <property type="entry name" value="Pseudouridine synthase"/>
    <property type="match status" value="1"/>
</dbReference>
<dbReference type="InterPro" id="IPR006224">
    <property type="entry name" value="PsdUridine_synth_RluA-like_CS"/>
</dbReference>
<dbReference type="PROSITE" id="PS01129">
    <property type="entry name" value="PSI_RLU"/>
    <property type="match status" value="1"/>
</dbReference>
<reference evidence="2 3" key="1">
    <citation type="submission" date="2022-01" db="EMBL/GenBank/DDBJ databases">
        <title>Paraglaciecola sp. G1-23.</title>
        <authorList>
            <person name="Jin M.S."/>
            <person name="Han D.M."/>
            <person name="Kim H.M."/>
            <person name="Jeon C.O."/>
        </authorList>
    </citation>
    <scope>NUCLEOTIDE SEQUENCE [LARGE SCALE GENOMIC DNA]</scope>
    <source>
        <strain evidence="2 3">G1-23</strain>
    </source>
</reference>
<feature type="domain" description="Pseudouridine synthase RsuA/RluA-like" evidence="1">
    <location>
        <begin position="24"/>
        <end position="171"/>
    </location>
</feature>
<evidence type="ECO:0000259" key="1">
    <source>
        <dbReference type="Pfam" id="PF00849"/>
    </source>
</evidence>
<proteinExistence type="predicted"/>
<comment type="caution">
    <text evidence="2">The sequence shown here is derived from an EMBL/GenBank/DDBJ whole genome shotgun (WGS) entry which is preliminary data.</text>
</comment>
<accession>A0ABS9D7B3</accession>
<dbReference type="InterPro" id="IPR050188">
    <property type="entry name" value="RluA_PseudoU_synthase"/>
</dbReference>
<dbReference type="InterPro" id="IPR006145">
    <property type="entry name" value="PsdUridine_synth_RsuA/RluA"/>
</dbReference>
<dbReference type="PANTHER" id="PTHR21600:SF89">
    <property type="entry name" value="RIBOSOMAL LARGE SUBUNIT PSEUDOURIDINE SYNTHASE A"/>
    <property type="match status" value="1"/>
</dbReference>
<dbReference type="EMBL" id="JAKGAS010000003">
    <property type="protein sequence ID" value="MCF2947902.1"/>
    <property type="molecule type" value="Genomic_DNA"/>
</dbReference>
<dbReference type="RefSeq" id="WP_235311700.1">
    <property type="nucleotide sequence ID" value="NZ_JAKGAS010000003.1"/>
</dbReference>
<dbReference type="PANTHER" id="PTHR21600">
    <property type="entry name" value="MITOCHONDRIAL RNA PSEUDOURIDINE SYNTHASE"/>
    <property type="match status" value="1"/>
</dbReference>
<evidence type="ECO:0000313" key="2">
    <source>
        <dbReference type="EMBL" id="MCF2947902.1"/>
    </source>
</evidence>
<sequence length="222" mass="25216">MPVFDDFVVPECLEKIETLFEDEHILLINKPSKLLSLSGKNPLNIDSVHYRLVPDYPEITLVHRLDFGTSGVLLLAKNKSVNAELTKQFQDRTVLKRYEAMLNGHLENSKGEIDLPISKDKANFPRLKVCRQTGKPAVSHFKVLERLNSPNRTRVEFTPITGRTHQLRIHSQGFGHPILGCDLYGSEHTLAMASRMLLHAIELKFLHPVTRNPMTIKSSCPF</sequence>
<dbReference type="Proteomes" id="UP001521137">
    <property type="component" value="Unassembled WGS sequence"/>
</dbReference>
<dbReference type="InterPro" id="IPR020103">
    <property type="entry name" value="PsdUridine_synth_cat_dom_sf"/>
</dbReference>
<name>A0ABS9D7B3_9ALTE</name>
<keyword evidence="3" id="KW-1185">Reference proteome</keyword>